<feature type="domain" description="Phage shock protein PspC N-terminal" evidence="8">
    <location>
        <begin position="9"/>
        <end position="67"/>
    </location>
</feature>
<keyword evidence="3 7" id="KW-0812">Transmembrane</keyword>
<dbReference type="EMBL" id="CP050919">
    <property type="protein sequence ID" value="QIX57981.1"/>
    <property type="molecule type" value="Genomic_DNA"/>
</dbReference>
<feature type="transmembrane region" description="Helical" evidence="7">
    <location>
        <begin position="20"/>
        <end position="38"/>
    </location>
</feature>
<dbReference type="EMBL" id="WHJL01000012">
    <property type="protein sequence ID" value="MPQ34717.1"/>
    <property type="molecule type" value="Genomic_DNA"/>
</dbReference>
<dbReference type="Proteomes" id="UP000466799">
    <property type="component" value="Unassembled WGS sequence"/>
</dbReference>
<name>A0A246F0N0_LIMFE</name>
<evidence type="ECO:0000313" key="10">
    <source>
        <dbReference type="EMBL" id="PNV58689.1"/>
    </source>
</evidence>
<dbReference type="PANTHER" id="PTHR33885:SF3">
    <property type="entry name" value="PHAGE SHOCK PROTEIN C"/>
    <property type="match status" value="1"/>
</dbReference>
<keyword evidence="4 7" id="KW-1133">Transmembrane helix</keyword>
<feature type="region of interest" description="Disordered" evidence="6">
    <location>
        <begin position="89"/>
        <end position="109"/>
    </location>
</feature>
<dbReference type="InterPro" id="IPR007168">
    <property type="entry name" value="Phageshock_PspC_N"/>
</dbReference>
<dbReference type="Proteomes" id="UP000503169">
    <property type="component" value="Chromosome"/>
</dbReference>
<reference evidence="11 14" key="3">
    <citation type="submission" date="2020-04" db="EMBL/GenBank/DDBJ databases">
        <title>Novel strain L. Fermentum HFD1 producer antibacterial peptides.</title>
        <authorList>
            <person name="Ozhegov G.D."/>
            <person name="Pavlova A.S."/>
            <person name="Zhuravleva D.E."/>
            <person name="Gogoleva N.V."/>
            <person name="Shagimardanova E.I."/>
            <person name="Markelova M.I."/>
            <person name="Yarullina D.R."/>
            <person name="Kayumov A.R."/>
        </authorList>
    </citation>
    <scope>NUCLEOTIDE SEQUENCE [LARGE SCALE GENOMIC DNA]</scope>
    <source>
        <strain evidence="11 14">HFD1</strain>
    </source>
</reference>
<evidence type="ECO:0000256" key="6">
    <source>
        <dbReference type="SAM" id="MobiDB-lite"/>
    </source>
</evidence>
<keyword evidence="5 7" id="KW-0472">Membrane</keyword>
<dbReference type="GO" id="GO:0005886">
    <property type="term" value="C:plasma membrane"/>
    <property type="evidence" value="ECO:0007669"/>
    <property type="project" value="UniProtKB-SubCell"/>
</dbReference>
<evidence type="ECO:0000259" key="8">
    <source>
        <dbReference type="Pfam" id="PF04024"/>
    </source>
</evidence>
<reference evidence="9 13" key="2">
    <citation type="submission" date="2019-10" db="EMBL/GenBank/DDBJ databases">
        <title>Genome Sequencing and assembly of Lactobacillus fermentum I2, a lactic acid bacteria.</title>
        <authorList>
            <person name="Lopes L.S."/>
            <person name="Persinoti G.F."/>
            <person name="Riano-Pachon D.M."/>
            <person name="Labate C.A."/>
        </authorList>
    </citation>
    <scope>NUCLEOTIDE SEQUENCE [LARGE SCALE GENOMIC DNA]</scope>
    <source>
        <strain evidence="9 13">I2</strain>
    </source>
</reference>
<protein>
    <submittedName>
        <fullName evidence="10">PspC domain-containing protein</fullName>
    </submittedName>
</protein>
<keyword evidence="2" id="KW-1003">Cell membrane</keyword>
<feature type="transmembrane region" description="Helical" evidence="7">
    <location>
        <begin position="44"/>
        <end position="65"/>
    </location>
</feature>
<evidence type="ECO:0000313" key="11">
    <source>
        <dbReference type="EMBL" id="QIX57981.1"/>
    </source>
</evidence>
<evidence type="ECO:0000313" key="12">
    <source>
        <dbReference type="Proteomes" id="UP000236514"/>
    </source>
</evidence>
<organism evidence="10 12">
    <name type="scientific">Limosilactobacillus fermentum</name>
    <name type="common">Lactobacillus fermentum</name>
    <dbReference type="NCBI Taxonomy" id="1613"/>
    <lineage>
        <taxon>Bacteria</taxon>
        <taxon>Bacillati</taxon>
        <taxon>Bacillota</taxon>
        <taxon>Bacilli</taxon>
        <taxon>Lactobacillales</taxon>
        <taxon>Lactobacillaceae</taxon>
        <taxon>Limosilactobacillus</taxon>
    </lineage>
</organism>
<evidence type="ECO:0000256" key="7">
    <source>
        <dbReference type="SAM" id="Phobius"/>
    </source>
</evidence>
<dbReference type="EMBL" id="POTQ01000002">
    <property type="protein sequence ID" value="PNV58689.1"/>
    <property type="molecule type" value="Genomic_DNA"/>
</dbReference>
<sequence length="109" mass="12149">MLMQRPRHQKLTRSRTNRVLAGVFGGFATYFGISATWLRIAYLVLTALSGLVPGTMIYVMTAIIMPPAPSSNGALDNFFWGNRGTEATKKSRRELQDVEEEDVKRGADK</sequence>
<dbReference type="PANTHER" id="PTHR33885">
    <property type="entry name" value="PHAGE SHOCK PROTEIN C"/>
    <property type="match status" value="1"/>
</dbReference>
<evidence type="ECO:0000313" key="9">
    <source>
        <dbReference type="EMBL" id="MPQ34717.1"/>
    </source>
</evidence>
<reference evidence="10 12" key="1">
    <citation type="submission" date="2018-01" db="EMBL/GenBank/DDBJ databases">
        <title>Draft genome sequence of the feruloyl esterase-producing strain Lactobacillus fermentum CRL 1446, isolated from artisanal goat milk cheese.</title>
        <authorList>
            <person name="Abeijon Mukdsi M.C."/>
            <person name="Saavedra L."/>
            <person name="Gauffin Cano M.P."/>
            <person name="Hebert E.M."/>
            <person name="Medina R.B."/>
        </authorList>
    </citation>
    <scope>NUCLEOTIDE SEQUENCE [LARGE SCALE GENOMIC DNA]</scope>
    <source>
        <strain evidence="10 12">CRL 1446</strain>
    </source>
</reference>
<dbReference type="OrthoDB" id="9815286at2"/>
<dbReference type="Proteomes" id="UP000236514">
    <property type="component" value="Unassembled WGS sequence"/>
</dbReference>
<evidence type="ECO:0000313" key="13">
    <source>
        <dbReference type="Proteomes" id="UP000466799"/>
    </source>
</evidence>
<dbReference type="Pfam" id="PF04024">
    <property type="entry name" value="PspC"/>
    <property type="match status" value="1"/>
</dbReference>
<gene>
    <name evidence="10" type="ORF">C1Y38_02020</name>
    <name evidence="9" type="ORF">GC247_02025</name>
    <name evidence="11" type="ORF">HCY95_00390</name>
</gene>
<evidence type="ECO:0000256" key="2">
    <source>
        <dbReference type="ARBA" id="ARBA00022475"/>
    </source>
</evidence>
<accession>A0A246F0N0</accession>
<proteinExistence type="predicted"/>
<evidence type="ECO:0000256" key="4">
    <source>
        <dbReference type="ARBA" id="ARBA00022989"/>
    </source>
</evidence>
<evidence type="ECO:0000256" key="3">
    <source>
        <dbReference type="ARBA" id="ARBA00022692"/>
    </source>
</evidence>
<comment type="subcellular location">
    <subcellularLocation>
        <location evidence="1">Cell membrane</location>
        <topology evidence="1">Single-pass membrane protein</topology>
    </subcellularLocation>
</comment>
<evidence type="ECO:0000256" key="5">
    <source>
        <dbReference type="ARBA" id="ARBA00023136"/>
    </source>
</evidence>
<dbReference type="AlphaFoldDB" id="A0A246F0N0"/>
<evidence type="ECO:0000256" key="1">
    <source>
        <dbReference type="ARBA" id="ARBA00004162"/>
    </source>
</evidence>
<evidence type="ECO:0000313" key="14">
    <source>
        <dbReference type="Proteomes" id="UP000503169"/>
    </source>
</evidence>
<dbReference type="InterPro" id="IPR052027">
    <property type="entry name" value="PspC"/>
</dbReference>